<evidence type="ECO:0000256" key="5">
    <source>
        <dbReference type="SAM" id="MobiDB-lite"/>
    </source>
</evidence>
<dbReference type="Pfam" id="PF13639">
    <property type="entry name" value="zf-RING_2"/>
    <property type="match status" value="1"/>
</dbReference>
<dbReference type="SMART" id="SM00744">
    <property type="entry name" value="RINGv"/>
    <property type="match status" value="1"/>
</dbReference>
<evidence type="ECO:0000256" key="2">
    <source>
        <dbReference type="ARBA" id="ARBA00022771"/>
    </source>
</evidence>
<evidence type="ECO:0000259" key="7">
    <source>
        <dbReference type="PROSITE" id="PS50089"/>
    </source>
</evidence>
<dbReference type="FunFam" id="3.30.40.10:FF:000348">
    <property type="entry name" value="E3 ubiquitin-protein ligase"/>
    <property type="match status" value="1"/>
</dbReference>
<keyword evidence="2 4" id="KW-0863">Zinc-finger</keyword>
<proteinExistence type="predicted"/>
<feature type="compositionally biased region" description="Low complexity" evidence="5">
    <location>
        <begin position="39"/>
        <end position="48"/>
    </location>
</feature>
<dbReference type="GO" id="GO:0008270">
    <property type="term" value="F:zinc ion binding"/>
    <property type="evidence" value="ECO:0007669"/>
    <property type="project" value="UniProtKB-KW"/>
</dbReference>
<keyword evidence="3" id="KW-0862">Zinc</keyword>
<keyword evidence="9" id="KW-1185">Reference proteome</keyword>
<feature type="transmembrane region" description="Helical" evidence="6">
    <location>
        <begin position="142"/>
        <end position="162"/>
    </location>
</feature>
<name>A0AAN8UC12_9MAGN</name>
<keyword evidence="6" id="KW-1133">Transmembrane helix</keyword>
<accession>A0AAN8UC12</accession>
<gene>
    <name evidence="8" type="ORF">RJ641_022271</name>
</gene>
<protein>
    <submittedName>
        <fullName evidence="8">Zinc finger, RING-type</fullName>
    </submittedName>
</protein>
<feature type="transmembrane region" description="Helical" evidence="6">
    <location>
        <begin position="296"/>
        <end position="315"/>
    </location>
</feature>
<feature type="domain" description="RING-type" evidence="7">
    <location>
        <begin position="394"/>
        <end position="435"/>
    </location>
</feature>
<dbReference type="Gene3D" id="3.30.40.10">
    <property type="entry name" value="Zinc/RING finger domain, C3HC4 (zinc finger)"/>
    <property type="match status" value="1"/>
</dbReference>
<keyword evidence="6" id="KW-0472">Membrane</keyword>
<dbReference type="PANTHER" id="PTHR46225:SF2">
    <property type="entry name" value="C3H4 TYPE ZINC FINGER PROTEIN"/>
    <property type="match status" value="1"/>
</dbReference>
<feature type="transmembrane region" description="Helical" evidence="6">
    <location>
        <begin position="110"/>
        <end position="130"/>
    </location>
</feature>
<feature type="transmembrane region" description="Helical" evidence="6">
    <location>
        <begin position="265"/>
        <end position="284"/>
    </location>
</feature>
<dbReference type="AlphaFoldDB" id="A0AAN8UC12"/>
<dbReference type="SUPFAM" id="SSF57850">
    <property type="entry name" value="RING/U-box"/>
    <property type="match status" value="1"/>
</dbReference>
<dbReference type="PROSITE" id="PS50089">
    <property type="entry name" value="ZF_RING_2"/>
    <property type="match status" value="1"/>
</dbReference>
<keyword evidence="6" id="KW-0812">Transmembrane</keyword>
<evidence type="ECO:0000256" key="6">
    <source>
        <dbReference type="SAM" id="Phobius"/>
    </source>
</evidence>
<evidence type="ECO:0000313" key="9">
    <source>
        <dbReference type="Proteomes" id="UP001370490"/>
    </source>
</evidence>
<dbReference type="SMART" id="SM00184">
    <property type="entry name" value="RING"/>
    <property type="match status" value="1"/>
</dbReference>
<dbReference type="Proteomes" id="UP001370490">
    <property type="component" value="Unassembled WGS sequence"/>
</dbReference>
<feature type="compositionally biased region" description="Polar residues" evidence="5">
    <location>
        <begin position="65"/>
        <end position="90"/>
    </location>
</feature>
<feature type="transmembrane region" description="Helical" evidence="6">
    <location>
        <begin position="235"/>
        <end position="253"/>
    </location>
</feature>
<dbReference type="InterPro" id="IPR011016">
    <property type="entry name" value="Znf_RING-CH"/>
</dbReference>
<sequence length="454" mass="49941">MAVPSLAQLCEAVRDNNLVMERPDSISNSERVIDIMRGSDSIPSSSSPGRPTNGRDQVQNEDRPSSSLQPTVSQRQLSTSIGTNSRNSSFIRRGGDGYGRRRRSPLNSGIWILIELCLTLSQIIASVVVLAVSRDERPRTPLFAWIIGYTSGCAASLPLLYWRYRHRNQASEQDSSQARSTTNGNVSSGSAFYSSLSIGRTEGEDPNNNVTTTGSRQSQGRLHERLNVLVEYFKMALDCFLAVWFVLGNVWIFGGHGSSADAPNLYRYFSVSLLLLNHPFPIWVRNLTGSGSHFSRLCVVFLTISCIGYATPFILCATVCCCLPCIISILGSRENFTNTRGATAETISALPTYKFKVKKNRNAENRESNSSECGGVAAEGTEKERTISGEDAVCCICLGKYVNNDDLRELPCSHFFHKDCIDKWLKINAMCPLCKSEVGDNPSLSLNEINISGQ</sequence>
<evidence type="ECO:0000256" key="4">
    <source>
        <dbReference type="PROSITE-ProRule" id="PRU00175"/>
    </source>
</evidence>
<dbReference type="PANTHER" id="PTHR46225">
    <property type="entry name" value="C3H4 TYPE ZINC FINGER PROTEIN"/>
    <property type="match status" value="1"/>
</dbReference>
<evidence type="ECO:0000256" key="3">
    <source>
        <dbReference type="ARBA" id="ARBA00022833"/>
    </source>
</evidence>
<dbReference type="InterPro" id="IPR001841">
    <property type="entry name" value="Znf_RING"/>
</dbReference>
<evidence type="ECO:0000256" key="1">
    <source>
        <dbReference type="ARBA" id="ARBA00022723"/>
    </source>
</evidence>
<reference evidence="8 9" key="1">
    <citation type="submission" date="2023-12" db="EMBL/GenBank/DDBJ databases">
        <title>A high-quality genome assembly for Dillenia turbinata (Dilleniales).</title>
        <authorList>
            <person name="Chanderbali A."/>
        </authorList>
    </citation>
    <scope>NUCLEOTIDE SEQUENCE [LARGE SCALE GENOMIC DNA]</scope>
    <source>
        <strain evidence="8">LSX21</strain>
        <tissue evidence="8">Leaf</tissue>
    </source>
</reference>
<evidence type="ECO:0000313" key="8">
    <source>
        <dbReference type="EMBL" id="KAK6912670.1"/>
    </source>
</evidence>
<dbReference type="InterPro" id="IPR013083">
    <property type="entry name" value="Znf_RING/FYVE/PHD"/>
</dbReference>
<comment type="caution">
    <text evidence="8">The sequence shown here is derived from an EMBL/GenBank/DDBJ whole genome shotgun (WGS) entry which is preliminary data.</text>
</comment>
<organism evidence="8 9">
    <name type="scientific">Dillenia turbinata</name>
    <dbReference type="NCBI Taxonomy" id="194707"/>
    <lineage>
        <taxon>Eukaryota</taxon>
        <taxon>Viridiplantae</taxon>
        <taxon>Streptophyta</taxon>
        <taxon>Embryophyta</taxon>
        <taxon>Tracheophyta</taxon>
        <taxon>Spermatophyta</taxon>
        <taxon>Magnoliopsida</taxon>
        <taxon>eudicotyledons</taxon>
        <taxon>Gunneridae</taxon>
        <taxon>Pentapetalae</taxon>
        <taxon>Dilleniales</taxon>
        <taxon>Dilleniaceae</taxon>
        <taxon>Dillenia</taxon>
    </lineage>
</organism>
<feature type="region of interest" description="Disordered" evidence="5">
    <location>
        <begin position="38"/>
        <end position="99"/>
    </location>
</feature>
<dbReference type="EMBL" id="JBAMMX010000027">
    <property type="protein sequence ID" value="KAK6912670.1"/>
    <property type="molecule type" value="Genomic_DNA"/>
</dbReference>
<keyword evidence="1" id="KW-0479">Metal-binding</keyword>